<dbReference type="InterPro" id="IPR029056">
    <property type="entry name" value="Ribokinase-like"/>
</dbReference>
<dbReference type="AlphaFoldDB" id="A0A4R5PKW0"/>
<dbReference type="OrthoDB" id="9806249at2"/>
<dbReference type="Gene3D" id="3.40.1190.20">
    <property type="match status" value="1"/>
</dbReference>
<sequence>MMARILAIGGAHIDRTGRLDAPHRPGASNPGAWETHVGGGVFNACRNLARLGHEVTLVSARGGDAIGEMVAEAACSAGIDDRPMTFLDRATASYTAILEPDGNLVTAVADMSIYDRIAPRRLLTARFRDLVRQADLLLCDANFPAPTLETFGLIARKTGLPLAAIAISPAKVVKLSGLLEDLSVLFMNAAEADTLAGSHPHRIEALRDLGLGGAIVTSGPEAITAYLGEEQAAHMPPPLPALSDVTGAGDALASGVLHARFSGHDLATCLEAGIALARLTVAVPGPVRDELTPSLLDRAIAELRA</sequence>
<dbReference type="PANTHER" id="PTHR10584">
    <property type="entry name" value="SUGAR KINASE"/>
    <property type="match status" value="1"/>
</dbReference>
<dbReference type="CDD" id="cd01941">
    <property type="entry name" value="YeiC_kinase_like"/>
    <property type="match status" value="1"/>
</dbReference>
<dbReference type="PANTHER" id="PTHR10584:SF166">
    <property type="entry name" value="RIBOKINASE"/>
    <property type="match status" value="1"/>
</dbReference>
<organism evidence="4 5">
    <name type="scientific">Pseudohoeflea suaedae</name>
    <dbReference type="NCBI Taxonomy" id="877384"/>
    <lineage>
        <taxon>Bacteria</taxon>
        <taxon>Pseudomonadati</taxon>
        <taxon>Pseudomonadota</taxon>
        <taxon>Alphaproteobacteria</taxon>
        <taxon>Hyphomicrobiales</taxon>
        <taxon>Rhizobiaceae</taxon>
        <taxon>Pseudohoeflea</taxon>
    </lineage>
</organism>
<dbReference type="PROSITE" id="PS00584">
    <property type="entry name" value="PFKB_KINASES_2"/>
    <property type="match status" value="1"/>
</dbReference>
<keyword evidence="2 4" id="KW-0418">Kinase</keyword>
<comment type="caution">
    <text evidence="4">The sequence shown here is derived from an EMBL/GenBank/DDBJ whole genome shotgun (WGS) entry which is preliminary data.</text>
</comment>
<dbReference type="EMBL" id="SMSI01000002">
    <property type="protein sequence ID" value="TDH36360.1"/>
    <property type="molecule type" value="Genomic_DNA"/>
</dbReference>
<dbReference type="GO" id="GO:0016301">
    <property type="term" value="F:kinase activity"/>
    <property type="evidence" value="ECO:0007669"/>
    <property type="project" value="UniProtKB-KW"/>
</dbReference>
<evidence type="ECO:0000256" key="1">
    <source>
        <dbReference type="ARBA" id="ARBA00022679"/>
    </source>
</evidence>
<keyword evidence="1" id="KW-0808">Transferase</keyword>
<feature type="domain" description="Carbohydrate kinase PfkB" evidence="3">
    <location>
        <begin position="2"/>
        <end position="287"/>
    </location>
</feature>
<evidence type="ECO:0000313" key="5">
    <source>
        <dbReference type="Proteomes" id="UP000295131"/>
    </source>
</evidence>
<dbReference type="InterPro" id="IPR002173">
    <property type="entry name" value="Carboh/pur_kinase_PfkB_CS"/>
</dbReference>
<evidence type="ECO:0000259" key="3">
    <source>
        <dbReference type="Pfam" id="PF00294"/>
    </source>
</evidence>
<dbReference type="SUPFAM" id="SSF53613">
    <property type="entry name" value="Ribokinase-like"/>
    <property type="match status" value="1"/>
</dbReference>
<evidence type="ECO:0000313" key="4">
    <source>
        <dbReference type="EMBL" id="TDH36360.1"/>
    </source>
</evidence>
<dbReference type="InterPro" id="IPR011611">
    <property type="entry name" value="PfkB_dom"/>
</dbReference>
<proteinExistence type="predicted"/>
<dbReference type="Proteomes" id="UP000295131">
    <property type="component" value="Unassembled WGS sequence"/>
</dbReference>
<protein>
    <submittedName>
        <fullName evidence="4">Carbohydrate kinase</fullName>
    </submittedName>
</protein>
<evidence type="ECO:0000256" key="2">
    <source>
        <dbReference type="ARBA" id="ARBA00022777"/>
    </source>
</evidence>
<keyword evidence="5" id="KW-1185">Reference proteome</keyword>
<name>A0A4R5PKW0_9HYPH</name>
<accession>A0A4R5PKW0</accession>
<dbReference type="Pfam" id="PF00294">
    <property type="entry name" value="PfkB"/>
    <property type="match status" value="1"/>
</dbReference>
<gene>
    <name evidence="4" type="ORF">E2A64_12185</name>
</gene>
<reference evidence="4 5" key="1">
    <citation type="journal article" date="2013" name="Int. J. Syst. Evol. Microbiol.">
        <title>Hoeflea suaedae sp. nov., an endophytic bacterium isolated from the root of the halophyte Suaeda maritima.</title>
        <authorList>
            <person name="Chung E.J."/>
            <person name="Park J.A."/>
            <person name="Pramanik P."/>
            <person name="Bibi F."/>
            <person name="Jeon C.O."/>
            <person name="Chung Y.R."/>
        </authorList>
    </citation>
    <scope>NUCLEOTIDE SEQUENCE [LARGE SCALE GENOMIC DNA]</scope>
    <source>
        <strain evidence="4 5">YC6898</strain>
    </source>
</reference>